<evidence type="ECO:0000256" key="4">
    <source>
        <dbReference type="ARBA" id="ARBA00023163"/>
    </source>
</evidence>
<dbReference type="SUPFAM" id="SSF46785">
    <property type="entry name" value="Winged helix' DNA-binding domain"/>
    <property type="match status" value="1"/>
</dbReference>
<sequence>MLNLNRLRMLSELSRLGTLAKVAESLAYSPSAISQQLGVLEKETGVQLLETVGRGVKLTPAALVLVAHTDAVLARLEEAESELATFRGGHTLRLATFQSAVIGMAPRALTLLAENYPHINVELSQRMVHQSYEGLLAHEFDIIIGEEFPGLPAPAYPGTVRNPLLKDALRLLLPVTGALAGLPTRLADLAQAPWAFDPPHTVAGQWSRNVCREAGFEPIVKFETNDPLLQANLVREGLALALVPSLIPAEALPGTRSVALAGNPHRALYTVVRAGNAAHPAVIACKEALETAARENVILESDFELES</sequence>
<gene>
    <name evidence="6" type="ORF">GCM10023352_00980</name>
</gene>
<dbReference type="SUPFAM" id="SSF53850">
    <property type="entry name" value="Periplasmic binding protein-like II"/>
    <property type="match status" value="1"/>
</dbReference>
<dbReference type="InterPro" id="IPR036390">
    <property type="entry name" value="WH_DNA-bd_sf"/>
</dbReference>
<evidence type="ECO:0000259" key="5">
    <source>
        <dbReference type="PROSITE" id="PS50931"/>
    </source>
</evidence>
<dbReference type="Pfam" id="PF00126">
    <property type="entry name" value="HTH_1"/>
    <property type="match status" value="1"/>
</dbReference>
<organism evidence="6 7">
    <name type="scientific">Rothia endophytica</name>
    <dbReference type="NCBI Taxonomy" id="1324766"/>
    <lineage>
        <taxon>Bacteria</taxon>
        <taxon>Bacillati</taxon>
        <taxon>Actinomycetota</taxon>
        <taxon>Actinomycetes</taxon>
        <taxon>Micrococcales</taxon>
        <taxon>Micrococcaceae</taxon>
        <taxon>Rothia</taxon>
    </lineage>
</organism>
<dbReference type="Proteomes" id="UP001500187">
    <property type="component" value="Unassembled WGS sequence"/>
</dbReference>
<feature type="domain" description="HTH lysR-type" evidence="5">
    <location>
        <begin position="2"/>
        <end position="59"/>
    </location>
</feature>
<keyword evidence="3" id="KW-0238">DNA-binding</keyword>
<dbReference type="PROSITE" id="PS50931">
    <property type="entry name" value="HTH_LYSR"/>
    <property type="match status" value="1"/>
</dbReference>
<evidence type="ECO:0000256" key="2">
    <source>
        <dbReference type="ARBA" id="ARBA00023015"/>
    </source>
</evidence>
<dbReference type="PANTHER" id="PTHR30346:SF29">
    <property type="entry name" value="LYSR SUBSTRATE-BINDING"/>
    <property type="match status" value="1"/>
</dbReference>
<keyword evidence="4" id="KW-0804">Transcription</keyword>
<evidence type="ECO:0000313" key="6">
    <source>
        <dbReference type="EMBL" id="GAA4787258.1"/>
    </source>
</evidence>
<dbReference type="InterPro" id="IPR036388">
    <property type="entry name" value="WH-like_DNA-bd_sf"/>
</dbReference>
<evidence type="ECO:0000256" key="3">
    <source>
        <dbReference type="ARBA" id="ARBA00023125"/>
    </source>
</evidence>
<protein>
    <submittedName>
        <fullName evidence="6">LysR family transcriptional regulator</fullName>
    </submittedName>
</protein>
<keyword evidence="7" id="KW-1185">Reference proteome</keyword>
<keyword evidence="2" id="KW-0805">Transcription regulation</keyword>
<dbReference type="PANTHER" id="PTHR30346">
    <property type="entry name" value="TRANSCRIPTIONAL DUAL REGULATOR HCAR-RELATED"/>
    <property type="match status" value="1"/>
</dbReference>
<dbReference type="Gene3D" id="3.40.190.10">
    <property type="entry name" value="Periplasmic binding protein-like II"/>
    <property type="match status" value="2"/>
</dbReference>
<dbReference type="Gene3D" id="1.10.10.10">
    <property type="entry name" value="Winged helix-like DNA-binding domain superfamily/Winged helix DNA-binding domain"/>
    <property type="match status" value="1"/>
</dbReference>
<dbReference type="RefSeq" id="WP_345443319.1">
    <property type="nucleotide sequence ID" value="NZ_BAABKP010000001.1"/>
</dbReference>
<evidence type="ECO:0000256" key="1">
    <source>
        <dbReference type="ARBA" id="ARBA00009437"/>
    </source>
</evidence>
<dbReference type="InterPro" id="IPR005119">
    <property type="entry name" value="LysR_subst-bd"/>
</dbReference>
<dbReference type="Pfam" id="PF03466">
    <property type="entry name" value="LysR_substrate"/>
    <property type="match status" value="1"/>
</dbReference>
<accession>A0ABP9AWV4</accession>
<name>A0ABP9AWV4_9MICC</name>
<comment type="similarity">
    <text evidence="1">Belongs to the LysR transcriptional regulatory family.</text>
</comment>
<evidence type="ECO:0000313" key="7">
    <source>
        <dbReference type="Proteomes" id="UP001500187"/>
    </source>
</evidence>
<proteinExistence type="inferred from homology"/>
<reference evidence="7" key="1">
    <citation type="journal article" date="2019" name="Int. J. Syst. Evol. Microbiol.">
        <title>The Global Catalogue of Microorganisms (GCM) 10K type strain sequencing project: providing services to taxonomists for standard genome sequencing and annotation.</title>
        <authorList>
            <consortium name="The Broad Institute Genomics Platform"/>
            <consortium name="The Broad Institute Genome Sequencing Center for Infectious Disease"/>
            <person name="Wu L."/>
            <person name="Ma J."/>
        </authorList>
    </citation>
    <scope>NUCLEOTIDE SEQUENCE [LARGE SCALE GENOMIC DNA]</scope>
    <source>
        <strain evidence="7">JCM 18541</strain>
    </source>
</reference>
<dbReference type="InterPro" id="IPR000847">
    <property type="entry name" value="LysR_HTH_N"/>
</dbReference>
<dbReference type="EMBL" id="BAABKP010000001">
    <property type="protein sequence ID" value="GAA4787258.1"/>
    <property type="molecule type" value="Genomic_DNA"/>
</dbReference>
<comment type="caution">
    <text evidence="6">The sequence shown here is derived from an EMBL/GenBank/DDBJ whole genome shotgun (WGS) entry which is preliminary data.</text>
</comment>